<dbReference type="PIRSF" id="PIRSF000451">
    <property type="entry name" value="PKS_III"/>
    <property type="match status" value="1"/>
</dbReference>
<dbReference type="RefSeq" id="WP_386820411.1">
    <property type="nucleotide sequence ID" value="NZ_JBHUIT010000017.1"/>
</dbReference>
<dbReference type="PANTHER" id="PTHR11877:SF46">
    <property type="entry name" value="TYPE III POLYKETIDE SYNTHASE A"/>
    <property type="match status" value="1"/>
</dbReference>
<dbReference type="Gene3D" id="3.40.47.10">
    <property type="match status" value="2"/>
</dbReference>
<comment type="caution">
    <text evidence="3">The sequence shown here is derived from an EMBL/GenBank/DDBJ whole genome shotgun (WGS) entry which is preliminary data.</text>
</comment>
<proteinExistence type="predicted"/>
<feature type="domain" description="FAE" evidence="2">
    <location>
        <begin position="29"/>
        <end position="214"/>
    </location>
</feature>
<dbReference type="SUPFAM" id="SSF53901">
    <property type="entry name" value="Thiolase-like"/>
    <property type="match status" value="2"/>
</dbReference>
<dbReference type="EMBL" id="JBHUIT010000017">
    <property type="protein sequence ID" value="MFD2257125.1"/>
    <property type="molecule type" value="Genomic_DNA"/>
</dbReference>
<organism evidence="3 4">
    <name type="scientific">Luteolibacter algae</name>
    <dbReference type="NCBI Taxonomy" id="454151"/>
    <lineage>
        <taxon>Bacteria</taxon>
        <taxon>Pseudomonadati</taxon>
        <taxon>Verrucomicrobiota</taxon>
        <taxon>Verrucomicrobiia</taxon>
        <taxon>Verrucomicrobiales</taxon>
        <taxon>Verrucomicrobiaceae</taxon>
        <taxon>Luteolibacter</taxon>
    </lineage>
</organism>
<dbReference type="InterPro" id="IPR016039">
    <property type="entry name" value="Thiolase-like"/>
</dbReference>
<accession>A0ABW5DCK1</accession>
<evidence type="ECO:0000313" key="3">
    <source>
        <dbReference type="EMBL" id="MFD2257125.1"/>
    </source>
</evidence>
<dbReference type="Proteomes" id="UP001597375">
    <property type="component" value="Unassembled WGS sequence"/>
</dbReference>
<evidence type="ECO:0000313" key="4">
    <source>
        <dbReference type="Proteomes" id="UP001597375"/>
    </source>
</evidence>
<gene>
    <name evidence="3" type="ORF">ACFSSA_10585</name>
</gene>
<keyword evidence="1" id="KW-0808">Transferase</keyword>
<evidence type="ECO:0000256" key="1">
    <source>
        <dbReference type="ARBA" id="ARBA00022679"/>
    </source>
</evidence>
<keyword evidence="4" id="KW-1185">Reference proteome</keyword>
<reference evidence="4" key="1">
    <citation type="journal article" date="2019" name="Int. J. Syst. Evol. Microbiol.">
        <title>The Global Catalogue of Microorganisms (GCM) 10K type strain sequencing project: providing services to taxonomists for standard genome sequencing and annotation.</title>
        <authorList>
            <consortium name="The Broad Institute Genomics Platform"/>
            <consortium name="The Broad Institute Genome Sequencing Center for Infectious Disease"/>
            <person name="Wu L."/>
            <person name="Ma J."/>
        </authorList>
    </citation>
    <scope>NUCLEOTIDE SEQUENCE [LARGE SCALE GENOMIC DNA]</scope>
    <source>
        <strain evidence="4">CGMCC 4.7106</strain>
    </source>
</reference>
<evidence type="ECO:0000259" key="2">
    <source>
        <dbReference type="Pfam" id="PF08392"/>
    </source>
</evidence>
<name>A0ABW5DCK1_9BACT</name>
<dbReference type="Pfam" id="PF08392">
    <property type="entry name" value="FAE1_CUT1_RppA"/>
    <property type="match status" value="1"/>
</dbReference>
<dbReference type="InterPro" id="IPR013601">
    <property type="entry name" value="FAE1_typ3_polyketide_synth"/>
</dbReference>
<sequence>MYLSSLATANPTHSFSQRETWKSLQLHPDAGALKGRSWNLLEKILTNTSSGIESRQFSSPDLTSIFHQNAQELNRSFEIHSPDLACSALQEALLKANVNADEIDALILCTCTGYLCPGPSSYVAEKIGLRTDAYLLDLVGLGCGAAIPTLRAAEGYLAANPSHKVAMIAVEISSAAFYIDDDPGVLISLCLFGDGAAAAILTGEKTDEHQWKFHDFDTCHIPENREKIRFTNAGGKLKNQLHRSVPGLAAGAVNSLFEKRVFHPQQILAHSGGRDVIEAIETAIPGYHLLETREILRRHGNMSSPSVLFALAERLGSHPEDNQLWLTAFGAGFAAHSCHISR</sequence>
<protein>
    <submittedName>
        <fullName evidence="3">Type III polyketide synthase</fullName>
    </submittedName>
</protein>
<dbReference type="InterPro" id="IPR011141">
    <property type="entry name" value="Polyketide_synthase_type-III"/>
</dbReference>
<dbReference type="PANTHER" id="PTHR11877">
    <property type="entry name" value="HYDROXYMETHYLGLUTARYL-COA SYNTHASE"/>
    <property type="match status" value="1"/>
</dbReference>